<reference evidence="1" key="2">
    <citation type="submission" date="2025-09" db="UniProtKB">
        <authorList>
            <consortium name="Ensembl"/>
        </authorList>
    </citation>
    <scope>IDENTIFICATION</scope>
</reference>
<dbReference type="STRING" id="61819.ENSACIP00000015768"/>
<evidence type="ECO:0000313" key="2">
    <source>
        <dbReference type="Proteomes" id="UP000261340"/>
    </source>
</evidence>
<dbReference type="GO" id="GO:0006974">
    <property type="term" value="P:DNA damage response"/>
    <property type="evidence" value="ECO:0007669"/>
    <property type="project" value="InterPro"/>
</dbReference>
<dbReference type="PANTHER" id="PTHR37079">
    <property type="entry name" value="SERINE/THREONINE-PROTEIN KINASE ATM"/>
    <property type="match status" value="1"/>
</dbReference>
<dbReference type="GO" id="GO:0004674">
    <property type="term" value="F:protein serine/threonine kinase activity"/>
    <property type="evidence" value="ECO:0007669"/>
    <property type="project" value="InterPro"/>
</dbReference>
<reference evidence="1" key="1">
    <citation type="submission" date="2025-08" db="UniProtKB">
        <authorList>
            <consortium name="Ensembl"/>
        </authorList>
    </citation>
    <scope>IDENTIFICATION</scope>
</reference>
<dbReference type="PANTHER" id="PTHR37079:SF4">
    <property type="entry name" value="SERINE_THREONINE-PROTEIN KINASE ATM"/>
    <property type="match status" value="1"/>
</dbReference>
<dbReference type="Proteomes" id="UP000261340">
    <property type="component" value="Unplaced"/>
</dbReference>
<protein>
    <submittedName>
        <fullName evidence="1">Uncharacterized protein</fullName>
    </submittedName>
</protein>
<dbReference type="GeneTree" id="ENSGT00670000098061"/>
<keyword evidence="2" id="KW-1185">Reference proteome</keyword>
<dbReference type="Ensembl" id="ENSACIT00000016182.1">
    <property type="protein sequence ID" value="ENSACIP00000015768.1"/>
    <property type="gene ID" value="ENSACIG00000012252.1"/>
</dbReference>
<name>A0A3Q0S1G7_AMPCI</name>
<organism evidence="1 2">
    <name type="scientific">Amphilophus citrinellus</name>
    <name type="common">Midas cichlid</name>
    <name type="synonym">Cichlasoma citrinellum</name>
    <dbReference type="NCBI Taxonomy" id="61819"/>
    <lineage>
        <taxon>Eukaryota</taxon>
        <taxon>Metazoa</taxon>
        <taxon>Chordata</taxon>
        <taxon>Craniata</taxon>
        <taxon>Vertebrata</taxon>
        <taxon>Euteleostomi</taxon>
        <taxon>Actinopterygii</taxon>
        <taxon>Neopterygii</taxon>
        <taxon>Teleostei</taxon>
        <taxon>Neoteleostei</taxon>
        <taxon>Acanthomorphata</taxon>
        <taxon>Ovalentaria</taxon>
        <taxon>Cichlomorphae</taxon>
        <taxon>Cichliformes</taxon>
        <taxon>Cichlidae</taxon>
        <taxon>New World cichlids</taxon>
        <taxon>Cichlasomatinae</taxon>
        <taxon>Heroini</taxon>
        <taxon>Amphilophus</taxon>
    </lineage>
</organism>
<evidence type="ECO:0000313" key="1">
    <source>
        <dbReference type="Ensembl" id="ENSACIP00000015768.1"/>
    </source>
</evidence>
<proteinExistence type="predicted"/>
<dbReference type="OMA" id="AYERHHP"/>
<accession>A0A3Q0S1G7</accession>
<sequence>MTLYEGSGAEGDTADLKRFIGELDPVPNPPYFSSYVIKATLDYLSNQTFLENDHIFSIFSFTCNNRTLLAVCERAEETTNSYERHRILLMYHLFVSLLLREVKDGLGGAWAFVLRDIIYTLIHHINSRSVHSQANLHMHDVGYSISAEGKLSD</sequence>
<dbReference type="InterPro" id="IPR038980">
    <property type="entry name" value="ATM_plant"/>
</dbReference>
<dbReference type="AlphaFoldDB" id="A0A3Q0S1G7"/>